<reference evidence="1" key="1">
    <citation type="journal article" date="2023" name="Mol. Biol. Evol.">
        <title>Third-Generation Sequencing Reveals the Adaptive Role of the Epigenome in Three Deep-Sea Polychaetes.</title>
        <authorList>
            <person name="Perez M."/>
            <person name="Aroh O."/>
            <person name="Sun Y."/>
            <person name="Lan Y."/>
            <person name="Juniper S.K."/>
            <person name="Young C.R."/>
            <person name="Angers B."/>
            <person name="Qian P.Y."/>
        </authorList>
    </citation>
    <scope>NUCLEOTIDE SEQUENCE</scope>
    <source>
        <strain evidence="1">P08H-3</strain>
    </source>
</reference>
<comment type="caution">
    <text evidence="1">The sequence shown here is derived from an EMBL/GenBank/DDBJ whole genome shotgun (WGS) entry which is preliminary data.</text>
</comment>
<dbReference type="Proteomes" id="UP001208570">
    <property type="component" value="Unassembled WGS sequence"/>
</dbReference>
<keyword evidence="2" id="KW-1185">Reference proteome</keyword>
<organism evidence="1 2">
    <name type="scientific">Paralvinella palmiformis</name>
    <dbReference type="NCBI Taxonomy" id="53620"/>
    <lineage>
        <taxon>Eukaryota</taxon>
        <taxon>Metazoa</taxon>
        <taxon>Spiralia</taxon>
        <taxon>Lophotrochozoa</taxon>
        <taxon>Annelida</taxon>
        <taxon>Polychaeta</taxon>
        <taxon>Sedentaria</taxon>
        <taxon>Canalipalpata</taxon>
        <taxon>Terebellida</taxon>
        <taxon>Terebelliformia</taxon>
        <taxon>Alvinellidae</taxon>
        <taxon>Paralvinella</taxon>
    </lineage>
</organism>
<sequence>MDTNICDKTSITLPTKQHLRSSYDADVHDFSVSVRLADSKVIEFFFFIWMYGGEHLFYQDVYSIAVDITGNKAITSTSLGVSISPSFILFIS</sequence>
<protein>
    <submittedName>
        <fullName evidence="1">Uncharacterized protein</fullName>
    </submittedName>
</protein>
<gene>
    <name evidence="1" type="ORF">LSH36_683g00003</name>
</gene>
<dbReference type="EMBL" id="JAODUP010000685">
    <property type="protein sequence ID" value="KAK2145354.1"/>
    <property type="molecule type" value="Genomic_DNA"/>
</dbReference>
<accession>A0AAD9J2Y0</accession>
<name>A0AAD9J2Y0_9ANNE</name>
<proteinExistence type="predicted"/>
<evidence type="ECO:0000313" key="2">
    <source>
        <dbReference type="Proteomes" id="UP001208570"/>
    </source>
</evidence>
<dbReference type="AlphaFoldDB" id="A0AAD9J2Y0"/>
<evidence type="ECO:0000313" key="1">
    <source>
        <dbReference type="EMBL" id="KAK2145354.1"/>
    </source>
</evidence>